<evidence type="ECO:0000313" key="1">
    <source>
        <dbReference type="EMBL" id="MFC6057668.1"/>
    </source>
</evidence>
<keyword evidence="2" id="KW-1185">Reference proteome</keyword>
<reference evidence="2" key="1">
    <citation type="journal article" date="2019" name="Int. J. Syst. Evol. Microbiol.">
        <title>The Global Catalogue of Microorganisms (GCM) 10K type strain sequencing project: providing services to taxonomists for standard genome sequencing and annotation.</title>
        <authorList>
            <consortium name="The Broad Institute Genomics Platform"/>
            <consortium name="The Broad Institute Genome Sequencing Center for Infectious Disease"/>
            <person name="Wu L."/>
            <person name="Ma J."/>
        </authorList>
    </citation>
    <scope>NUCLEOTIDE SEQUENCE [LARGE SCALE GENOMIC DNA]</scope>
    <source>
        <strain evidence="2">JCM 12763</strain>
    </source>
</reference>
<sequence>MKNAVYLLDSEGLSQTVRGATAMKGRLKAAQLAGVRVMTTSMTLIEAYDVRTYLPAWHRALSRVHVEPVTEDIAQEAIGLLKEAGLHGHKYAIDAALAAVALRQPGPVTVFTSDEDDLRKLCGDRVVVMGL</sequence>
<dbReference type="InterPro" id="IPR029060">
    <property type="entry name" value="PIN-like_dom_sf"/>
</dbReference>
<protein>
    <recommendedName>
        <fullName evidence="3">PIN domain-containing protein</fullName>
    </recommendedName>
</protein>
<name>A0ABW1M372_9ACTN</name>
<dbReference type="SUPFAM" id="SSF88723">
    <property type="entry name" value="PIN domain-like"/>
    <property type="match status" value="1"/>
</dbReference>
<evidence type="ECO:0000313" key="2">
    <source>
        <dbReference type="Proteomes" id="UP001596242"/>
    </source>
</evidence>
<gene>
    <name evidence="1" type="ORF">ACFP50_20090</name>
</gene>
<dbReference type="Proteomes" id="UP001596242">
    <property type="component" value="Unassembled WGS sequence"/>
</dbReference>
<dbReference type="Gene3D" id="3.40.50.1010">
    <property type="entry name" value="5'-nuclease"/>
    <property type="match status" value="1"/>
</dbReference>
<dbReference type="EMBL" id="JBHSPT010000046">
    <property type="protein sequence ID" value="MFC6057668.1"/>
    <property type="molecule type" value="Genomic_DNA"/>
</dbReference>
<evidence type="ECO:0008006" key="3">
    <source>
        <dbReference type="Google" id="ProtNLM"/>
    </source>
</evidence>
<comment type="caution">
    <text evidence="1">The sequence shown here is derived from an EMBL/GenBank/DDBJ whole genome shotgun (WGS) entry which is preliminary data.</text>
</comment>
<proteinExistence type="predicted"/>
<accession>A0ABW1M372</accession>
<dbReference type="RefSeq" id="WP_386399657.1">
    <property type="nucleotide sequence ID" value="NZ_JBHSPT010000046.1"/>
</dbReference>
<organism evidence="1 2">
    <name type="scientific">Streptomyces pratens</name>
    <dbReference type="NCBI Taxonomy" id="887456"/>
    <lineage>
        <taxon>Bacteria</taxon>
        <taxon>Bacillati</taxon>
        <taxon>Actinomycetota</taxon>
        <taxon>Actinomycetes</taxon>
        <taxon>Kitasatosporales</taxon>
        <taxon>Streptomycetaceae</taxon>
        <taxon>Streptomyces</taxon>
    </lineage>
</organism>